<dbReference type="InterPro" id="IPR003812">
    <property type="entry name" value="Fido"/>
</dbReference>
<dbReference type="PANTHER" id="PTHR39426">
    <property type="entry name" value="HOMOLOGY TO DEATH-ON-CURING PROTEIN OF PHAGE P1"/>
    <property type="match status" value="1"/>
</dbReference>
<dbReference type="InterPro" id="IPR053737">
    <property type="entry name" value="Type_II_TA_Toxin"/>
</dbReference>
<dbReference type="GO" id="GO:0016301">
    <property type="term" value="F:kinase activity"/>
    <property type="evidence" value="ECO:0007669"/>
    <property type="project" value="InterPro"/>
</dbReference>
<accession>A0A941JNM6</accession>
<dbReference type="Gene3D" id="1.20.120.1870">
    <property type="entry name" value="Fic/DOC protein, Fido domain"/>
    <property type="match status" value="1"/>
</dbReference>
<organism evidence="2 3">
    <name type="scientific">Gomphosphaeria aponina SAG 52.96 = DSM 107014</name>
    <dbReference type="NCBI Taxonomy" id="1521640"/>
    <lineage>
        <taxon>Bacteria</taxon>
        <taxon>Bacillati</taxon>
        <taxon>Cyanobacteriota</taxon>
        <taxon>Cyanophyceae</taxon>
        <taxon>Oscillatoriophycideae</taxon>
        <taxon>Chroococcales</taxon>
        <taxon>Gomphosphaeriaceae</taxon>
        <taxon>Gomphosphaeria</taxon>
    </lineage>
</organism>
<dbReference type="Pfam" id="PF02661">
    <property type="entry name" value="Fic"/>
    <property type="match status" value="1"/>
</dbReference>
<proteinExistence type="predicted"/>
<evidence type="ECO:0000259" key="1">
    <source>
        <dbReference type="PROSITE" id="PS51459"/>
    </source>
</evidence>
<gene>
    <name evidence="2" type="ORF">DSM107014_00720</name>
</gene>
<dbReference type="SUPFAM" id="SSF140931">
    <property type="entry name" value="Fic-like"/>
    <property type="match status" value="1"/>
</dbReference>
<dbReference type="PROSITE" id="PS51459">
    <property type="entry name" value="FIDO"/>
    <property type="match status" value="1"/>
</dbReference>
<dbReference type="PANTHER" id="PTHR39426:SF1">
    <property type="entry name" value="HOMOLOGY TO DEATH-ON-CURING PROTEIN OF PHAGE P1"/>
    <property type="match status" value="1"/>
</dbReference>
<protein>
    <submittedName>
        <fullName evidence="2">Type II toxin-antitoxin system death-on-curing family toxin</fullName>
    </submittedName>
</protein>
<dbReference type="EMBL" id="JADQBC010000002">
    <property type="protein sequence ID" value="MBR8826423.1"/>
    <property type="molecule type" value="Genomic_DNA"/>
</dbReference>
<evidence type="ECO:0000313" key="3">
    <source>
        <dbReference type="Proteomes" id="UP000767446"/>
    </source>
</evidence>
<dbReference type="NCBIfam" id="TIGR01550">
    <property type="entry name" value="DOC_P1"/>
    <property type="match status" value="1"/>
</dbReference>
<dbReference type="Proteomes" id="UP000767446">
    <property type="component" value="Unassembled WGS sequence"/>
</dbReference>
<comment type="caution">
    <text evidence="2">The sequence shown here is derived from an EMBL/GenBank/DDBJ whole genome shotgun (WGS) entry which is preliminary data.</text>
</comment>
<reference evidence="2" key="1">
    <citation type="submission" date="2021-02" db="EMBL/GenBank/DDBJ databases">
        <title>Metagenome analyses of Stigonema ocellatum DSM 106950, Chlorogloea purpurea SAG 13.99 and Gomphosphaeria aponina DSM 107014.</title>
        <authorList>
            <person name="Marter P."/>
            <person name="Huang S."/>
        </authorList>
    </citation>
    <scope>NUCLEOTIDE SEQUENCE</scope>
    <source>
        <strain evidence="2">JP213</strain>
    </source>
</reference>
<dbReference type="InterPro" id="IPR006440">
    <property type="entry name" value="Doc"/>
</dbReference>
<dbReference type="AlphaFoldDB" id="A0A941JNM6"/>
<dbReference type="InterPro" id="IPR036597">
    <property type="entry name" value="Fido-like_dom_sf"/>
</dbReference>
<evidence type="ECO:0000313" key="2">
    <source>
        <dbReference type="EMBL" id="MBR8826423.1"/>
    </source>
</evidence>
<dbReference type="PIRSF" id="PIRSF018297">
    <property type="entry name" value="Doc"/>
    <property type="match status" value="1"/>
</dbReference>
<name>A0A941JNM6_9CHRO</name>
<sequence>MIRYLTLVEVLNLHRQIIAQFQGAFGVRDLGALESAIAQPRMTFGGEDLYPTIVDKAATLGFSIVMNHPFIDGNKRTSHAAMETFLILNGLEINASVDEQERVILGLASSELERQTFTNWLRRSVCARLT</sequence>
<feature type="domain" description="Fido" evidence="1">
    <location>
        <begin position="5"/>
        <end position="123"/>
    </location>
</feature>